<protein>
    <submittedName>
        <fullName evidence="1">Uncharacterized protein</fullName>
    </submittedName>
</protein>
<reference evidence="1" key="1">
    <citation type="submission" date="2020-05" db="EMBL/GenBank/DDBJ databases">
        <authorList>
            <person name="Chiriac C."/>
            <person name="Salcher M."/>
            <person name="Ghai R."/>
            <person name="Kavagutti S V."/>
        </authorList>
    </citation>
    <scope>NUCLEOTIDE SEQUENCE</scope>
</reference>
<dbReference type="EMBL" id="LR796964">
    <property type="protein sequence ID" value="CAB4177827.1"/>
    <property type="molecule type" value="Genomic_DNA"/>
</dbReference>
<gene>
    <name evidence="1" type="ORF">UFOVP1004_19</name>
</gene>
<proteinExistence type="predicted"/>
<organism evidence="1">
    <name type="scientific">uncultured Caudovirales phage</name>
    <dbReference type="NCBI Taxonomy" id="2100421"/>
    <lineage>
        <taxon>Viruses</taxon>
        <taxon>Duplodnaviria</taxon>
        <taxon>Heunggongvirae</taxon>
        <taxon>Uroviricota</taxon>
        <taxon>Caudoviricetes</taxon>
        <taxon>Peduoviridae</taxon>
        <taxon>Maltschvirus</taxon>
        <taxon>Maltschvirus maltsch</taxon>
    </lineage>
</organism>
<sequence>MSLTSTGSVVVNVARLSSGGLACVAEALSWHHGSGLSVPAGAVVQLLWSFRMADGVERWAVLWDGQVVHSIPEAMLEAINVD</sequence>
<accession>A0A6J5Q5K2</accession>
<evidence type="ECO:0000313" key="1">
    <source>
        <dbReference type="EMBL" id="CAB4177827.1"/>
    </source>
</evidence>
<name>A0A6J5Q5K2_9CAUD</name>